<dbReference type="Gene3D" id="1.20.1270.130">
    <property type="entry name" value="Shigella T3SS effector IpaH domain"/>
    <property type="match status" value="1"/>
</dbReference>
<evidence type="ECO:0000313" key="16">
    <source>
        <dbReference type="EMBL" id="MBF6638023.1"/>
    </source>
</evidence>
<evidence type="ECO:0000256" key="2">
    <source>
        <dbReference type="ARBA" id="ARBA00004192"/>
    </source>
</evidence>
<keyword evidence="12" id="KW-0843">Virulence</keyword>
<comment type="subcellular location">
    <subcellularLocation>
        <location evidence="2">Host cytoplasm</location>
    </subcellularLocation>
    <subcellularLocation>
        <location evidence="3">Secreted</location>
    </subcellularLocation>
</comment>
<keyword evidence="11 14" id="KW-0832">Ubl conjugation</keyword>
<feature type="domain" description="NEL" evidence="15">
    <location>
        <begin position="288"/>
        <end position="585"/>
    </location>
</feature>
<comment type="PTM">
    <text evidence="14">Ubiquitinated in the presence of host E1 ubiquitin-activating enzyme, E2 ubiquitin-conjugating enzyme and ubiquitin.</text>
</comment>
<comment type="similarity">
    <text evidence="4 14">Belongs to the LRR-containing bacterial E3 ligase family.</text>
</comment>
<comment type="caution">
    <text evidence="16">The sequence shown here is derived from an EMBL/GenBank/DDBJ whole genome shotgun (WGS) entry which is preliminary data.</text>
</comment>
<dbReference type="RefSeq" id="WP_194978334.1">
    <property type="nucleotide sequence ID" value="NZ_JADMKS010000006.1"/>
</dbReference>
<protein>
    <recommendedName>
        <fullName evidence="5">RING-type E3 ubiquitin transferase</fullName>
        <ecNumber evidence="5">2.3.2.27</ecNumber>
    </recommendedName>
</protein>
<keyword evidence="7" id="KW-0433">Leucine-rich repeat</keyword>
<dbReference type="InterPro" id="IPR032675">
    <property type="entry name" value="LRR_dom_sf"/>
</dbReference>
<evidence type="ECO:0000313" key="17">
    <source>
        <dbReference type="Proteomes" id="UP000705283"/>
    </source>
</evidence>
<dbReference type="SMART" id="SM00364">
    <property type="entry name" value="LRR_BAC"/>
    <property type="match status" value="7"/>
</dbReference>
<dbReference type="InterPro" id="IPR001611">
    <property type="entry name" value="Leu-rich_rpt"/>
</dbReference>
<evidence type="ECO:0000256" key="9">
    <source>
        <dbReference type="ARBA" id="ARBA00022737"/>
    </source>
</evidence>
<dbReference type="Gene3D" id="1.20.58.360">
    <property type="entry name" value="Shigella T3SS effector IpaH defines"/>
    <property type="match status" value="1"/>
</dbReference>
<comment type="catalytic activity">
    <reaction evidence="1">
        <text>S-ubiquitinyl-[E2 ubiquitin-conjugating enzyme]-L-cysteine + [acceptor protein]-L-lysine = [E2 ubiquitin-conjugating enzyme]-L-cysteine + N(6)-ubiquitinyl-[acceptor protein]-L-lysine.</text>
        <dbReference type="EC" id="2.3.2.27"/>
    </reaction>
</comment>
<dbReference type="PANTHER" id="PTHR47114">
    <property type="match status" value="1"/>
</dbReference>
<evidence type="ECO:0000256" key="5">
    <source>
        <dbReference type="ARBA" id="ARBA00012483"/>
    </source>
</evidence>
<keyword evidence="8 14" id="KW-0808">Transferase</keyword>
<proteinExistence type="inferred from homology"/>
<evidence type="ECO:0000256" key="3">
    <source>
        <dbReference type="ARBA" id="ARBA00004613"/>
    </source>
</evidence>
<reference evidence="16" key="2">
    <citation type="submission" date="2022-09" db="EMBL/GenBank/DDBJ databases">
        <title>Rouxiella aceris sp. nov., isolated from tree sap and emended description of the genus Rhouxiella.</title>
        <authorList>
            <person name="Kim I.S."/>
        </authorList>
    </citation>
    <scope>NUCLEOTIDE SEQUENCE</scope>
    <source>
        <strain evidence="16">SAP-2</strain>
    </source>
</reference>
<name>A0AA41BXX3_9GAMM</name>
<dbReference type="InterPro" id="IPR029487">
    <property type="entry name" value="NEL_dom"/>
</dbReference>
<evidence type="ECO:0000256" key="6">
    <source>
        <dbReference type="ARBA" id="ARBA00022525"/>
    </source>
</evidence>
<dbReference type="GO" id="GO:0030430">
    <property type="term" value="C:host cell cytoplasm"/>
    <property type="evidence" value="ECO:0007669"/>
    <property type="project" value="UniProtKB-SubCell"/>
</dbReference>
<keyword evidence="10 14" id="KW-0833">Ubl conjugation pathway</keyword>
<dbReference type="PROSITE" id="PS51450">
    <property type="entry name" value="LRR"/>
    <property type="match status" value="1"/>
</dbReference>
<reference evidence="16" key="1">
    <citation type="submission" date="2020-11" db="EMBL/GenBank/DDBJ databases">
        <authorList>
            <person name="Lee S.D."/>
        </authorList>
    </citation>
    <scope>NUCLEOTIDE SEQUENCE</scope>
    <source>
        <strain evidence="16">SAP-2</strain>
    </source>
</reference>
<dbReference type="EMBL" id="JADMKS010000006">
    <property type="protein sequence ID" value="MBF6638023.1"/>
    <property type="molecule type" value="Genomic_DNA"/>
</dbReference>
<dbReference type="GO" id="GO:0061630">
    <property type="term" value="F:ubiquitin protein ligase activity"/>
    <property type="evidence" value="ECO:0007669"/>
    <property type="project" value="UniProtKB-EC"/>
</dbReference>
<dbReference type="AlphaFoldDB" id="A0AA41BXX3"/>
<organism evidence="16 17">
    <name type="scientific">Rouxiella silvae</name>
    <dbReference type="NCBI Taxonomy" id="1646373"/>
    <lineage>
        <taxon>Bacteria</taxon>
        <taxon>Pseudomonadati</taxon>
        <taxon>Pseudomonadota</taxon>
        <taxon>Gammaproteobacteria</taxon>
        <taxon>Enterobacterales</taxon>
        <taxon>Yersiniaceae</taxon>
        <taxon>Rouxiella</taxon>
    </lineage>
</organism>
<dbReference type="GO" id="GO:0005576">
    <property type="term" value="C:extracellular region"/>
    <property type="evidence" value="ECO:0007669"/>
    <property type="project" value="UniProtKB-SubCell"/>
</dbReference>
<keyword evidence="6 14" id="KW-0964">Secreted</keyword>
<accession>A0AA41BXX3</accession>
<evidence type="ECO:0000256" key="7">
    <source>
        <dbReference type="ARBA" id="ARBA00022614"/>
    </source>
</evidence>
<dbReference type="Proteomes" id="UP000705283">
    <property type="component" value="Unassembled WGS sequence"/>
</dbReference>
<dbReference type="EC" id="2.3.2.27" evidence="5"/>
<dbReference type="PANTHER" id="PTHR47114:SF2">
    <property type="entry name" value="OLIGODENDROCYTE-MYELIN GLYCOPROTEIN"/>
    <property type="match status" value="1"/>
</dbReference>
<gene>
    <name evidence="16" type="ORF">ITX54_15270</name>
</gene>
<evidence type="ECO:0000256" key="13">
    <source>
        <dbReference type="ARBA" id="ARBA00023200"/>
    </source>
</evidence>
<evidence type="ECO:0000256" key="14">
    <source>
        <dbReference type="PROSITE-ProRule" id="PRU01398"/>
    </source>
</evidence>
<dbReference type="Pfam" id="PF12468">
    <property type="entry name" value="LRR_TTSS"/>
    <property type="match status" value="1"/>
</dbReference>
<sequence>MIAPNVYSNLLSVALNSPSSSRSQINAVTEQEKSHADYFSIWDDWQKKSKEGAGEQRDVCVARMKDCLQRNTLELEINGLGLTELPPELPPNITLLNAMGNRVTTLPAVWPAGITRLDVSYNQLTVLSALPEKLRNLDACFNQINHLSALLPHKIIMLDLSNNNLDALPETLPPFLRTLYVNDNVIRDLPAHIPITLRRINASENRIVALKENYPPRLRILNLNGNLISTLPDNINSLPRHCSINLNNNPLTYTSCLRLESLVQQPSHRSAIIIFTSPYLPILMGQESLFAEVSEWLPEEGRRQVEPNWNAIELEENAHAFKIFLRRLGKTESVRKVSSFKHRVASWLGTLALDPDLRRMTFLIAKGATESCEDRVALAFNDMQKALIVNQVEGGKYDNRLSELILLGRKMFRLEQLEIIAQEKLVSLAKKSDVFIDEIDIYLAYQVKLRTSLQLTSFTDEMMSFDVANITCLELLSAYDRVIRAENNNFPLWFSQWSAWICAIQRIDKPSYERAVEHKYQALETITHEKLNEELKPLGLENDPDAVREQGKKIADDFISEIDMALTRKVLAASNALQWLNAKRD</sequence>
<dbReference type="Gene3D" id="1.20.58.90">
    <property type="match status" value="1"/>
</dbReference>
<dbReference type="GO" id="GO:0016567">
    <property type="term" value="P:protein ubiquitination"/>
    <property type="evidence" value="ECO:0007669"/>
    <property type="project" value="InterPro"/>
</dbReference>
<evidence type="ECO:0000256" key="10">
    <source>
        <dbReference type="ARBA" id="ARBA00022786"/>
    </source>
</evidence>
<keyword evidence="13 14" id="KW-1035">Host cytoplasm</keyword>
<keyword evidence="9" id="KW-0677">Repeat</keyword>
<evidence type="ECO:0000259" key="15">
    <source>
        <dbReference type="PROSITE" id="PS52053"/>
    </source>
</evidence>
<dbReference type="SUPFAM" id="SSF52058">
    <property type="entry name" value="L domain-like"/>
    <property type="match status" value="1"/>
</dbReference>
<evidence type="ECO:0000256" key="8">
    <source>
        <dbReference type="ARBA" id="ARBA00022679"/>
    </source>
</evidence>
<dbReference type="PROSITE" id="PS52053">
    <property type="entry name" value="NEL"/>
    <property type="match status" value="1"/>
</dbReference>
<dbReference type="Gene3D" id="3.80.10.10">
    <property type="entry name" value="Ribonuclease Inhibitor"/>
    <property type="match status" value="1"/>
</dbReference>
<evidence type="ECO:0000256" key="12">
    <source>
        <dbReference type="ARBA" id="ARBA00023026"/>
    </source>
</evidence>
<dbReference type="InterPro" id="IPR051071">
    <property type="entry name" value="LRR-bact_E3_ubiq_ligases"/>
</dbReference>
<feature type="active site" description="Glycyl thioester intermediate" evidence="14">
    <location>
        <position position="372"/>
    </location>
</feature>
<dbReference type="InterPro" id="IPR032674">
    <property type="entry name" value="LRR_E3_ligase_N"/>
</dbReference>
<evidence type="ECO:0000256" key="4">
    <source>
        <dbReference type="ARBA" id="ARBA00009868"/>
    </source>
</evidence>
<evidence type="ECO:0000256" key="1">
    <source>
        <dbReference type="ARBA" id="ARBA00000900"/>
    </source>
</evidence>
<dbReference type="Pfam" id="PF14496">
    <property type="entry name" value="NEL"/>
    <property type="match status" value="1"/>
</dbReference>
<evidence type="ECO:0000256" key="11">
    <source>
        <dbReference type="ARBA" id="ARBA00022843"/>
    </source>
</evidence>